<proteinExistence type="inferred from homology"/>
<dbReference type="PANTHER" id="PTHR48107:SF16">
    <property type="entry name" value="NADPH-DEPENDENT ALDEHYDE REDUCTASE 1, CHLOROPLASTIC"/>
    <property type="match status" value="1"/>
</dbReference>
<organism evidence="3 4">
    <name type="scientific">Aristolochia fimbriata</name>
    <name type="common">White veined hardy Dutchman's pipe vine</name>
    <dbReference type="NCBI Taxonomy" id="158543"/>
    <lineage>
        <taxon>Eukaryota</taxon>
        <taxon>Viridiplantae</taxon>
        <taxon>Streptophyta</taxon>
        <taxon>Embryophyta</taxon>
        <taxon>Tracheophyta</taxon>
        <taxon>Spermatophyta</taxon>
        <taxon>Magnoliopsida</taxon>
        <taxon>Magnoliidae</taxon>
        <taxon>Piperales</taxon>
        <taxon>Aristolochiaceae</taxon>
        <taxon>Aristolochia</taxon>
    </lineage>
</organism>
<dbReference type="GO" id="GO:0016614">
    <property type="term" value="F:oxidoreductase activity, acting on CH-OH group of donors"/>
    <property type="evidence" value="ECO:0007669"/>
    <property type="project" value="UniProtKB-ARBA"/>
</dbReference>
<name>A0AAV7FCX9_ARIFI</name>
<protein>
    <submittedName>
        <fullName evidence="3">Uncharacterized protein</fullName>
    </submittedName>
</protein>
<dbReference type="InterPro" id="IPR002347">
    <property type="entry name" value="SDR_fam"/>
</dbReference>
<dbReference type="Gene3D" id="3.40.50.720">
    <property type="entry name" value="NAD(P)-binding Rossmann-like Domain"/>
    <property type="match status" value="1"/>
</dbReference>
<gene>
    <name evidence="3" type="ORF">H6P81_003169</name>
</gene>
<dbReference type="PRINTS" id="PR00081">
    <property type="entry name" value="GDHRDH"/>
</dbReference>
<evidence type="ECO:0000313" key="4">
    <source>
        <dbReference type="Proteomes" id="UP000825729"/>
    </source>
</evidence>
<evidence type="ECO:0000256" key="1">
    <source>
        <dbReference type="ARBA" id="ARBA00006484"/>
    </source>
</evidence>
<sequence length="246" mass="25837">MAYKGSPSLLDYSSTKGAIVTFTRSLALQVERGIRVNGVAPRPVWTPLISASFSPEKTEKFGSEVPMKREEGRAAERDRSLLQVLKLHEASVAMEIGFREASVAMEIGFREATAGIKIGLQEAPVAKQIRVQEASVHGVVLVVSLVSFFDVSSSPSIGGLDKSSSLICVGSAPSTSPYRASSIKKRSSISHSSSSSAAASKLYGNAAVDVASSVEASSQPEKTALIGVSEPSFCIACPVPSLPHRA</sequence>
<comment type="caution">
    <text evidence="3">The sequence shown here is derived from an EMBL/GenBank/DDBJ whole genome shotgun (WGS) entry which is preliminary data.</text>
</comment>
<evidence type="ECO:0000256" key="2">
    <source>
        <dbReference type="ARBA" id="ARBA00023002"/>
    </source>
</evidence>
<dbReference type="SUPFAM" id="SSF51735">
    <property type="entry name" value="NAD(P)-binding Rossmann-fold domains"/>
    <property type="match status" value="1"/>
</dbReference>
<evidence type="ECO:0000313" key="3">
    <source>
        <dbReference type="EMBL" id="KAG9458661.1"/>
    </source>
</evidence>
<dbReference type="AlphaFoldDB" id="A0AAV7FCX9"/>
<dbReference type="PANTHER" id="PTHR48107">
    <property type="entry name" value="NADPH-DEPENDENT ALDEHYDE REDUCTASE-LIKE PROTEIN, CHLOROPLASTIC-RELATED"/>
    <property type="match status" value="1"/>
</dbReference>
<reference evidence="3 4" key="1">
    <citation type="submission" date="2021-07" db="EMBL/GenBank/DDBJ databases">
        <title>The Aristolochia fimbriata genome: insights into angiosperm evolution, floral development and chemical biosynthesis.</title>
        <authorList>
            <person name="Jiao Y."/>
        </authorList>
    </citation>
    <scope>NUCLEOTIDE SEQUENCE [LARGE SCALE GENOMIC DNA]</scope>
    <source>
        <strain evidence="3">IBCAS-2021</strain>
        <tissue evidence="3">Leaf</tissue>
    </source>
</reference>
<dbReference type="Pfam" id="PF13561">
    <property type="entry name" value="adh_short_C2"/>
    <property type="match status" value="1"/>
</dbReference>
<dbReference type="EMBL" id="JAINDJ010000002">
    <property type="protein sequence ID" value="KAG9458661.1"/>
    <property type="molecule type" value="Genomic_DNA"/>
</dbReference>
<dbReference type="Proteomes" id="UP000825729">
    <property type="component" value="Unassembled WGS sequence"/>
</dbReference>
<accession>A0AAV7FCX9</accession>
<keyword evidence="4" id="KW-1185">Reference proteome</keyword>
<comment type="similarity">
    <text evidence="1">Belongs to the short-chain dehydrogenases/reductases (SDR) family.</text>
</comment>
<keyword evidence="2" id="KW-0560">Oxidoreductase</keyword>
<dbReference type="InterPro" id="IPR036291">
    <property type="entry name" value="NAD(P)-bd_dom_sf"/>
</dbReference>